<comment type="function">
    <text evidence="5">Could be a nuclease involved in processing of the 5'-end of pre-16S rRNA.</text>
</comment>
<evidence type="ECO:0000313" key="7">
    <source>
        <dbReference type="EMBL" id="SDL22975.1"/>
    </source>
</evidence>
<dbReference type="RefSeq" id="WP_092987901.1">
    <property type="nucleotide sequence ID" value="NZ_FNFY01000032.1"/>
</dbReference>
<dbReference type="OrthoDB" id="9796140at2"/>
<dbReference type="PANTHER" id="PTHR33317">
    <property type="entry name" value="POLYNUCLEOTIDYL TRANSFERASE, RIBONUCLEASE H-LIKE SUPERFAMILY PROTEIN"/>
    <property type="match status" value="1"/>
</dbReference>
<dbReference type="InterPro" id="IPR037027">
    <property type="entry name" value="YqgF/RNaseH-like_dom_sf"/>
</dbReference>
<proteinExistence type="inferred from homology"/>
<dbReference type="EMBL" id="FNFY01000032">
    <property type="protein sequence ID" value="SDL22975.1"/>
    <property type="molecule type" value="Genomic_DNA"/>
</dbReference>
<keyword evidence="8" id="KW-1185">Reference proteome</keyword>
<keyword evidence="3 5" id="KW-0540">Nuclease</keyword>
<keyword evidence="2 5" id="KW-0690">Ribosome biogenesis</keyword>
<name>A0A1G9ID64_9BACL</name>
<evidence type="ECO:0000256" key="2">
    <source>
        <dbReference type="ARBA" id="ARBA00022517"/>
    </source>
</evidence>
<evidence type="ECO:0000256" key="1">
    <source>
        <dbReference type="ARBA" id="ARBA00022490"/>
    </source>
</evidence>
<dbReference type="HAMAP" id="MF_00651">
    <property type="entry name" value="Nuclease_YqgF"/>
    <property type="match status" value="1"/>
</dbReference>
<reference evidence="8" key="1">
    <citation type="submission" date="2016-10" db="EMBL/GenBank/DDBJ databases">
        <authorList>
            <person name="Varghese N."/>
            <person name="Submissions S."/>
        </authorList>
    </citation>
    <scope>NUCLEOTIDE SEQUENCE [LARGE SCALE GENOMIC DNA]</scope>
    <source>
        <strain evidence="8">CGMCC 1.8895</strain>
    </source>
</reference>
<keyword evidence="4 5" id="KW-0378">Hydrolase</keyword>
<dbReference type="NCBIfam" id="TIGR00250">
    <property type="entry name" value="RNAse_H_YqgF"/>
    <property type="match status" value="1"/>
</dbReference>
<evidence type="ECO:0000256" key="5">
    <source>
        <dbReference type="HAMAP-Rule" id="MF_00651"/>
    </source>
</evidence>
<dbReference type="InterPro" id="IPR005227">
    <property type="entry name" value="YqgF"/>
</dbReference>
<dbReference type="InterPro" id="IPR006641">
    <property type="entry name" value="YqgF/RNaseH-like_dom"/>
</dbReference>
<comment type="subcellular location">
    <subcellularLocation>
        <location evidence="5">Cytoplasm</location>
    </subcellularLocation>
</comment>
<dbReference type="STRING" id="576118.SAMN05216216_13219"/>
<comment type="similarity">
    <text evidence="5">Belongs to the YqgF HJR family.</text>
</comment>
<dbReference type="GO" id="GO:0005829">
    <property type="term" value="C:cytosol"/>
    <property type="evidence" value="ECO:0007669"/>
    <property type="project" value="TreeGrafter"/>
</dbReference>
<organism evidence="7 8">
    <name type="scientific">Lacicoccus qingdaonensis</name>
    <dbReference type="NCBI Taxonomy" id="576118"/>
    <lineage>
        <taxon>Bacteria</taxon>
        <taxon>Bacillati</taxon>
        <taxon>Bacillota</taxon>
        <taxon>Bacilli</taxon>
        <taxon>Bacillales</taxon>
        <taxon>Salinicoccaceae</taxon>
        <taxon>Lacicoccus</taxon>
    </lineage>
</organism>
<feature type="domain" description="YqgF/RNase H-like" evidence="6">
    <location>
        <begin position="2"/>
        <end position="105"/>
    </location>
</feature>
<dbReference type="GO" id="GO:0004518">
    <property type="term" value="F:nuclease activity"/>
    <property type="evidence" value="ECO:0007669"/>
    <property type="project" value="UniProtKB-KW"/>
</dbReference>
<dbReference type="AlphaFoldDB" id="A0A1G9ID64"/>
<evidence type="ECO:0000259" key="6">
    <source>
        <dbReference type="SMART" id="SM00732"/>
    </source>
</evidence>
<dbReference type="SMART" id="SM00732">
    <property type="entry name" value="YqgFc"/>
    <property type="match status" value="1"/>
</dbReference>
<evidence type="ECO:0000256" key="4">
    <source>
        <dbReference type="ARBA" id="ARBA00022801"/>
    </source>
</evidence>
<dbReference type="Pfam" id="PF03652">
    <property type="entry name" value="RuvX"/>
    <property type="match status" value="1"/>
</dbReference>
<dbReference type="InterPro" id="IPR012337">
    <property type="entry name" value="RNaseH-like_sf"/>
</dbReference>
<dbReference type="GO" id="GO:0016788">
    <property type="term" value="F:hydrolase activity, acting on ester bonds"/>
    <property type="evidence" value="ECO:0007669"/>
    <property type="project" value="UniProtKB-UniRule"/>
</dbReference>
<evidence type="ECO:0000313" key="8">
    <source>
        <dbReference type="Proteomes" id="UP000199008"/>
    </source>
</evidence>
<protein>
    <recommendedName>
        <fullName evidence="5">Putative pre-16S rRNA nuclease</fullName>
        <ecNumber evidence="5">3.1.-.-</ecNumber>
    </recommendedName>
</protein>
<dbReference type="GO" id="GO:0000967">
    <property type="term" value="P:rRNA 5'-end processing"/>
    <property type="evidence" value="ECO:0007669"/>
    <property type="project" value="UniProtKB-UniRule"/>
</dbReference>
<dbReference type="PANTHER" id="PTHR33317:SF4">
    <property type="entry name" value="POLYNUCLEOTIDYL TRANSFERASE, RIBONUCLEASE H-LIKE SUPERFAMILY PROTEIN"/>
    <property type="match status" value="1"/>
</dbReference>
<keyword evidence="1 5" id="KW-0963">Cytoplasm</keyword>
<evidence type="ECO:0000256" key="3">
    <source>
        <dbReference type="ARBA" id="ARBA00022722"/>
    </source>
</evidence>
<dbReference type="Proteomes" id="UP000199008">
    <property type="component" value="Unassembled WGS sequence"/>
</dbReference>
<dbReference type="Gene3D" id="3.30.420.140">
    <property type="entry name" value="YqgF/RNase H-like domain"/>
    <property type="match status" value="1"/>
</dbReference>
<dbReference type="SUPFAM" id="SSF53098">
    <property type="entry name" value="Ribonuclease H-like"/>
    <property type="match status" value="1"/>
</dbReference>
<gene>
    <name evidence="7" type="ORF">SAMN05216216_13219</name>
</gene>
<dbReference type="EC" id="3.1.-.-" evidence="5"/>
<dbReference type="CDD" id="cd16964">
    <property type="entry name" value="YqgF"/>
    <property type="match status" value="1"/>
</dbReference>
<sequence length="144" mass="15834">MSKTLGLDVGTKTIGVAISDAFGWTAQGLTTLKIDYHDEKYGLEELSKIVDDNNVSKIVVGLPKNMNNSIGESGERSLNFSEILANHIPSVKIIMWDERLSTVGAERTLLEADVSRKKRKAVIDKMAAVFILQGYLDQPIKGEL</sequence>
<accession>A0A1G9ID64</accession>